<evidence type="ECO:0000313" key="1">
    <source>
        <dbReference type="EMBL" id="RWX79289.1"/>
    </source>
</evidence>
<dbReference type="EMBL" id="SBIP01000002">
    <property type="protein sequence ID" value="RWX79289.1"/>
    <property type="molecule type" value="Genomic_DNA"/>
</dbReference>
<reference evidence="1 2" key="1">
    <citation type="submission" date="2019-01" db="EMBL/GenBank/DDBJ databases">
        <title>The draft genome of Rhizobium sp. 24NR.</title>
        <authorList>
            <person name="Liu L."/>
            <person name="Liang L."/>
            <person name="Shi S."/>
            <person name="Xu L."/>
            <person name="Wang X."/>
            <person name="Li L."/>
            <person name="Zhang X."/>
        </authorList>
    </citation>
    <scope>NUCLEOTIDE SEQUENCE [LARGE SCALE GENOMIC DNA]</scope>
    <source>
        <strain evidence="1 2">24NR</strain>
    </source>
</reference>
<comment type="caution">
    <text evidence="1">The sequence shown here is derived from an EMBL/GenBank/DDBJ whole genome shotgun (WGS) entry which is preliminary data.</text>
</comment>
<dbReference type="RefSeq" id="WP_128443263.1">
    <property type="nucleotide sequence ID" value="NZ_SBIP01000002.1"/>
</dbReference>
<proteinExistence type="predicted"/>
<protein>
    <submittedName>
        <fullName evidence="1">Uncharacterized protein</fullName>
    </submittedName>
</protein>
<name>A0A444LJW5_9HYPH</name>
<sequence length="71" mass="7841">MNHAGMTTTALEPSDLAFLQRFYKDMCAERGVPGDTSAATELAAHIIELYQQGVRSEQDLQSKLTAVFHNN</sequence>
<accession>A0A444LJW5</accession>
<dbReference type="Proteomes" id="UP000287687">
    <property type="component" value="Unassembled WGS sequence"/>
</dbReference>
<organism evidence="1 2">
    <name type="scientific">Neorhizobium lilium</name>
    <dbReference type="NCBI Taxonomy" id="2503024"/>
    <lineage>
        <taxon>Bacteria</taxon>
        <taxon>Pseudomonadati</taxon>
        <taxon>Pseudomonadota</taxon>
        <taxon>Alphaproteobacteria</taxon>
        <taxon>Hyphomicrobiales</taxon>
        <taxon>Rhizobiaceae</taxon>
        <taxon>Rhizobium/Agrobacterium group</taxon>
        <taxon>Neorhizobium</taxon>
    </lineage>
</organism>
<keyword evidence="2" id="KW-1185">Reference proteome</keyword>
<dbReference type="OrthoDB" id="8100807at2"/>
<evidence type="ECO:0000313" key="2">
    <source>
        <dbReference type="Proteomes" id="UP000287687"/>
    </source>
</evidence>
<gene>
    <name evidence="1" type="ORF">EPK99_12105</name>
</gene>
<dbReference type="AlphaFoldDB" id="A0A444LJW5"/>